<dbReference type="NCBIfam" id="TIGR00040">
    <property type="entry name" value="yfcE"/>
    <property type="match status" value="1"/>
</dbReference>
<dbReference type="Pfam" id="PF12850">
    <property type="entry name" value="Metallophos_2"/>
    <property type="match status" value="1"/>
</dbReference>
<evidence type="ECO:0000313" key="4">
    <source>
        <dbReference type="EMBL" id="AWL07161.1"/>
    </source>
</evidence>
<reference evidence="4 5" key="1">
    <citation type="submission" date="2018-05" db="EMBL/GenBank/DDBJ databases">
        <title>Complete genome sequence of Massilia oculi sp. nov. CCUG 43427T (=DSM 26321T), the type strain of M. oculi, and comparison with genome sequences of other Massilia strains.</title>
        <authorList>
            <person name="Zhu B."/>
        </authorList>
    </citation>
    <scope>NUCLEOTIDE SEQUENCE [LARGE SCALE GENOMIC DNA]</scope>
    <source>
        <strain evidence="4 5">CCUG 43427</strain>
    </source>
</reference>
<name>A0A2S2DPA1_9BURK</name>
<protein>
    <recommendedName>
        <fullName evidence="2">Phosphoesterase</fullName>
        <ecNumber evidence="2">3.1.4.-</ecNumber>
    </recommendedName>
</protein>
<dbReference type="EC" id="3.1.4.-" evidence="2"/>
<evidence type="ECO:0000256" key="2">
    <source>
        <dbReference type="RuleBase" id="RU362039"/>
    </source>
</evidence>
<evidence type="ECO:0000259" key="3">
    <source>
        <dbReference type="Pfam" id="PF12850"/>
    </source>
</evidence>
<evidence type="ECO:0000256" key="1">
    <source>
        <dbReference type="ARBA" id="ARBA00008950"/>
    </source>
</evidence>
<dbReference type="InterPro" id="IPR000979">
    <property type="entry name" value="Phosphodiesterase_MJ0936/Vps29"/>
</dbReference>
<dbReference type="GO" id="GO:0016787">
    <property type="term" value="F:hydrolase activity"/>
    <property type="evidence" value="ECO:0007669"/>
    <property type="project" value="UniProtKB-UniRule"/>
</dbReference>
<sequence>MRIGLISDTHGLLRPQALEFLRGSDHILHAGDIVGADILDQLAGLAPLTAVRGNNDHGDWAQALPESVTLVLGGVTIHLLHDLKELAVDPAAQGVRVVVTGHSHKPACEERGGVLYVNPGAAGRRRFTLPVSVGELLVDDGRVEVRLVTLDVP</sequence>
<dbReference type="Proteomes" id="UP000245820">
    <property type="component" value="Chromosome"/>
</dbReference>
<organism evidence="4 5">
    <name type="scientific">Massilia oculi</name>
    <dbReference type="NCBI Taxonomy" id="945844"/>
    <lineage>
        <taxon>Bacteria</taxon>
        <taxon>Pseudomonadati</taxon>
        <taxon>Pseudomonadota</taxon>
        <taxon>Betaproteobacteria</taxon>
        <taxon>Burkholderiales</taxon>
        <taxon>Oxalobacteraceae</taxon>
        <taxon>Telluria group</taxon>
        <taxon>Massilia</taxon>
    </lineage>
</organism>
<dbReference type="SUPFAM" id="SSF56300">
    <property type="entry name" value="Metallo-dependent phosphatases"/>
    <property type="match status" value="1"/>
</dbReference>
<keyword evidence="2" id="KW-0479">Metal-binding</keyword>
<accession>A0A2S2DPA1</accession>
<dbReference type="EMBL" id="CP029343">
    <property type="protein sequence ID" value="AWL07161.1"/>
    <property type="molecule type" value="Genomic_DNA"/>
</dbReference>
<dbReference type="InterPro" id="IPR029052">
    <property type="entry name" value="Metallo-depent_PP-like"/>
</dbReference>
<comment type="similarity">
    <text evidence="1 2">Belongs to the metallophosphoesterase superfamily. YfcE family.</text>
</comment>
<evidence type="ECO:0000313" key="5">
    <source>
        <dbReference type="Proteomes" id="UP000245820"/>
    </source>
</evidence>
<dbReference type="KEGG" id="mtim:DIR46_23855"/>
<keyword evidence="5" id="KW-1185">Reference proteome</keyword>
<dbReference type="Gene3D" id="3.60.21.10">
    <property type="match status" value="1"/>
</dbReference>
<gene>
    <name evidence="4" type="ORF">DIR46_23855</name>
</gene>
<proteinExistence type="inferred from homology"/>
<dbReference type="InterPro" id="IPR024654">
    <property type="entry name" value="Calcineurin-like_PHP_lpxH"/>
</dbReference>
<comment type="cofactor">
    <cofactor evidence="2">
        <name>a divalent metal cation</name>
        <dbReference type="ChEBI" id="CHEBI:60240"/>
    </cofactor>
</comment>
<feature type="domain" description="Calcineurin-like phosphoesterase" evidence="3">
    <location>
        <begin position="1"/>
        <end position="134"/>
    </location>
</feature>
<dbReference type="PANTHER" id="PTHR11124">
    <property type="entry name" value="VACUOLAR SORTING PROTEIN VPS29"/>
    <property type="match status" value="1"/>
</dbReference>
<dbReference type="OrthoDB" id="9785951at2"/>
<dbReference type="AlphaFoldDB" id="A0A2S2DPA1"/>
<dbReference type="GO" id="GO:0046872">
    <property type="term" value="F:metal ion binding"/>
    <property type="evidence" value="ECO:0007669"/>
    <property type="project" value="UniProtKB-KW"/>
</dbReference>